<proteinExistence type="predicted"/>
<accession>A0ACC0MU61</accession>
<dbReference type="EMBL" id="CM046395">
    <property type="protein sequence ID" value="KAI8544424.1"/>
    <property type="molecule type" value="Genomic_DNA"/>
</dbReference>
<protein>
    <submittedName>
        <fullName evidence="1">Uncharacterized protein</fullName>
    </submittedName>
</protein>
<evidence type="ECO:0000313" key="1">
    <source>
        <dbReference type="EMBL" id="KAI8544424.1"/>
    </source>
</evidence>
<evidence type="ECO:0000313" key="2">
    <source>
        <dbReference type="Proteomes" id="UP001062846"/>
    </source>
</evidence>
<comment type="caution">
    <text evidence="1">The sequence shown here is derived from an EMBL/GenBank/DDBJ whole genome shotgun (WGS) entry which is preliminary data.</text>
</comment>
<sequence>MGCTQSKIENEEAVNRCKERKRFMKDAVGARNAFAAAHSAHAMALKNTGAALSDYAHGEVQHPHLPLSSSSASAALPSSASTSTYETLPPPPPPLPNFPSPAPLQRAASMPEISGHKPDPKRADPIIEDEEEEGEIENESHSLKHRVSRSSGGGGRRVGVTEDLPPRPPSPPRTPPLNSRVVPPPPPPPESKGMSSWDFFFPEMENVPGSSLAAVDEGRFEREDMERKMNEEQRAKREEMERKMNEEQRAKREEMERKMNERADAVFDGGDGGRGGRRKSWKAEAAEVAEKEDEAELPPQPTPPTPTKAAKRVKQVGPTESKRGGKGVVANVSLIKIFGDLDDCFLRASESAHEVSKMLEAHRLHYHSNFADNRGHIDHSARVMRVITWNRSFRGLTNAEDGKDELDSEEHETHATVLDKMLAWEKKLYDEVKNTLYASYSMQSLIFAALCCGVVDAQQTGEQMKFEYQRKVTSLNKLKNRNASTETIEKTKAALSHLHTRYIVDMQSMDSTVSEINRLRDEQLYPKLVALVDGMATMWENMKVEHQNQSKIVMALKYLDISQCPKETSGRHHKHTDQLWAVAREWHSQFGKLMSHQKEYIKALNSWLNQNLVPIDNNLKEKVSSPQRPQNPPIQSLLHAWKDFLDKLPDEQAKTAIYNFCAVIETILQYQVEELELRAKCEETRKDLNRKTRQYEDWYNKFMQRRTPPDEIDPDRAHDKDLITERQIAVEAVKKKLEEEEDAYEKQCTQVRQKSLNSLRSRLPELFKEMTDFSVDCSDMYKRLRSISQQQSANTEQPNLYKHQMHTLIDETV</sequence>
<gene>
    <name evidence="1" type="ORF">RHMOL_Rhmol08G0295700</name>
</gene>
<dbReference type="Proteomes" id="UP001062846">
    <property type="component" value="Chromosome 8"/>
</dbReference>
<organism evidence="1 2">
    <name type="scientific">Rhododendron molle</name>
    <name type="common">Chinese azalea</name>
    <name type="synonym">Azalea mollis</name>
    <dbReference type="NCBI Taxonomy" id="49168"/>
    <lineage>
        <taxon>Eukaryota</taxon>
        <taxon>Viridiplantae</taxon>
        <taxon>Streptophyta</taxon>
        <taxon>Embryophyta</taxon>
        <taxon>Tracheophyta</taxon>
        <taxon>Spermatophyta</taxon>
        <taxon>Magnoliopsida</taxon>
        <taxon>eudicotyledons</taxon>
        <taxon>Gunneridae</taxon>
        <taxon>Pentapetalae</taxon>
        <taxon>asterids</taxon>
        <taxon>Ericales</taxon>
        <taxon>Ericaceae</taxon>
        <taxon>Ericoideae</taxon>
        <taxon>Rhodoreae</taxon>
        <taxon>Rhododendron</taxon>
    </lineage>
</organism>
<reference evidence="1" key="1">
    <citation type="submission" date="2022-02" db="EMBL/GenBank/DDBJ databases">
        <title>Plant Genome Project.</title>
        <authorList>
            <person name="Zhang R.-G."/>
        </authorList>
    </citation>
    <scope>NUCLEOTIDE SEQUENCE</scope>
    <source>
        <strain evidence="1">AT1</strain>
    </source>
</reference>
<keyword evidence="2" id="KW-1185">Reference proteome</keyword>
<name>A0ACC0MU61_RHOML</name>